<evidence type="ECO:0000313" key="2">
    <source>
        <dbReference type="Proteomes" id="UP001139158"/>
    </source>
</evidence>
<comment type="caution">
    <text evidence="1">The sequence shown here is derived from an EMBL/GenBank/DDBJ whole genome shotgun (WGS) entry which is preliminary data.</text>
</comment>
<dbReference type="RefSeq" id="WP_227896831.1">
    <property type="nucleotide sequence ID" value="NZ_CP099466.1"/>
</dbReference>
<keyword evidence="2" id="KW-1185">Reference proteome</keyword>
<name>A0A9X1SDQ0_9MICC</name>
<organism evidence="1 2">
    <name type="scientific">Arthrobacter caoxuetaonis</name>
    <dbReference type="NCBI Taxonomy" id="2886935"/>
    <lineage>
        <taxon>Bacteria</taxon>
        <taxon>Bacillati</taxon>
        <taxon>Actinomycetota</taxon>
        <taxon>Actinomycetes</taxon>
        <taxon>Micrococcales</taxon>
        <taxon>Micrococcaceae</taxon>
        <taxon>Arthrobacter</taxon>
    </lineage>
</organism>
<dbReference type="Proteomes" id="UP001139158">
    <property type="component" value="Unassembled WGS sequence"/>
</dbReference>
<protein>
    <submittedName>
        <fullName evidence="1">Uncharacterized protein</fullName>
    </submittedName>
</protein>
<dbReference type="EMBL" id="JAJFZV010000015">
    <property type="protein sequence ID" value="MCC3298931.1"/>
    <property type="molecule type" value="Genomic_DNA"/>
</dbReference>
<evidence type="ECO:0000313" key="1">
    <source>
        <dbReference type="EMBL" id="MCC3298931.1"/>
    </source>
</evidence>
<reference evidence="1" key="1">
    <citation type="submission" date="2021-10" db="EMBL/GenBank/DDBJ databases">
        <title>Novel species in genus Arthrobacter.</title>
        <authorList>
            <person name="Liu Y."/>
        </authorList>
    </citation>
    <scope>NUCLEOTIDE SEQUENCE</scope>
    <source>
        <strain evidence="1">Zg-Y453</strain>
    </source>
</reference>
<dbReference type="AlphaFoldDB" id="A0A9X1SDQ0"/>
<sequence>MTIIRLTGSTPMRGLAEPGWRGAIEDTDAYDLADPARRIKILSAGALIISGAADHVMLHRHREHLTGFVRDGGRVLVNGQVVLPFIDGLCRWLKLDYRSPWDLRPHALSDHPVWNGVDYRDLHFRTGVPGVHTYEQLQEIGVAGFYGRGYHSPLPEGAAAVTGIGPNSLPLDYTYPLAKGEVLVHGGLDLEGFADERYSSSRLGPNLVTWLSAGTGTIGSRTPEEVSA</sequence>
<proteinExistence type="predicted"/>
<gene>
    <name evidence="1" type="ORF">LJ757_14125</name>
</gene>
<accession>A0A9X1SDQ0</accession>